<comment type="caution">
    <text evidence="1">The sequence shown here is derived from an EMBL/GenBank/DDBJ whole genome shotgun (WGS) entry which is preliminary data.</text>
</comment>
<protein>
    <submittedName>
        <fullName evidence="1">Uncharacterized protein</fullName>
    </submittedName>
</protein>
<dbReference type="Proteomes" id="UP001157418">
    <property type="component" value="Unassembled WGS sequence"/>
</dbReference>
<sequence length="86" mass="9793">MQSEGIYMVENQTSVAKHGQPAKVHSVEGNAGKVTFDFYHKLQAYHDSSPCVPLTERPFNWHLLDRSLLPLSNHGYLLQIRESTQL</sequence>
<keyword evidence="2" id="KW-1185">Reference proteome</keyword>
<name>A0AAU9PB81_9ASTR</name>
<evidence type="ECO:0000313" key="2">
    <source>
        <dbReference type="Proteomes" id="UP001157418"/>
    </source>
</evidence>
<dbReference type="AlphaFoldDB" id="A0AAU9PB81"/>
<accession>A0AAU9PB81</accession>
<reference evidence="1 2" key="1">
    <citation type="submission" date="2022-01" db="EMBL/GenBank/DDBJ databases">
        <authorList>
            <person name="Xiong W."/>
            <person name="Schranz E."/>
        </authorList>
    </citation>
    <scope>NUCLEOTIDE SEQUENCE [LARGE SCALE GENOMIC DNA]</scope>
</reference>
<organism evidence="1 2">
    <name type="scientific">Lactuca virosa</name>
    <dbReference type="NCBI Taxonomy" id="75947"/>
    <lineage>
        <taxon>Eukaryota</taxon>
        <taxon>Viridiplantae</taxon>
        <taxon>Streptophyta</taxon>
        <taxon>Embryophyta</taxon>
        <taxon>Tracheophyta</taxon>
        <taxon>Spermatophyta</taxon>
        <taxon>Magnoliopsida</taxon>
        <taxon>eudicotyledons</taxon>
        <taxon>Gunneridae</taxon>
        <taxon>Pentapetalae</taxon>
        <taxon>asterids</taxon>
        <taxon>campanulids</taxon>
        <taxon>Asterales</taxon>
        <taxon>Asteraceae</taxon>
        <taxon>Cichorioideae</taxon>
        <taxon>Cichorieae</taxon>
        <taxon>Lactucinae</taxon>
        <taxon>Lactuca</taxon>
    </lineage>
</organism>
<evidence type="ECO:0000313" key="1">
    <source>
        <dbReference type="EMBL" id="CAH1447491.1"/>
    </source>
</evidence>
<proteinExistence type="predicted"/>
<gene>
    <name evidence="1" type="ORF">LVIROSA_LOCUS33098</name>
</gene>
<dbReference type="EMBL" id="CAKMRJ010005523">
    <property type="protein sequence ID" value="CAH1447491.1"/>
    <property type="molecule type" value="Genomic_DNA"/>
</dbReference>